<evidence type="ECO:0000313" key="2">
    <source>
        <dbReference type="Proteomes" id="UP001302429"/>
    </source>
</evidence>
<protein>
    <submittedName>
        <fullName evidence="1">Uncharacterized protein</fullName>
    </submittedName>
</protein>
<dbReference type="AlphaFoldDB" id="A0AA97F6I6"/>
<proteinExistence type="predicted"/>
<keyword evidence="2" id="KW-1185">Reference proteome</keyword>
<dbReference type="KEGG" id="acoa:RB602_00950"/>
<evidence type="ECO:0000313" key="1">
    <source>
        <dbReference type="EMBL" id="WOE75314.1"/>
    </source>
</evidence>
<dbReference type="RefSeq" id="WP_317082110.1">
    <property type="nucleotide sequence ID" value="NZ_CP136594.1"/>
</dbReference>
<sequence length="127" mass="14482">MIFGVTAEKVIGRINKLIDELGQYDLRIQKYEQEADLALRAGFAGIGEDLEIQEWRAAHDEFYLILVDARTGIKEGTLNYIEINKQLSSMKKAIRNFKRVLDQTDHSRGKALAAARKRNGLYNAKNQ</sequence>
<reference evidence="1 2" key="1">
    <citation type="submission" date="2023-10" db="EMBL/GenBank/DDBJ databases">
        <title>Complete genome sequence of a Sphingomonadaceae bacterium.</title>
        <authorList>
            <person name="Yan C."/>
        </authorList>
    </citation>
    <scope>NUCLEOTIDE SEQUENCE [LARGE SCALE GENOMIC DNA]</scope>
    <source>
        <strain evidence="1 2">SCSIO 66989</strain>
    </source>
</reference>
<organism evidence="1 2">
    <name type="scientific">Alterisphingorhabdus coralli</name>
    <dbReference type="NCBI Taxonomy" id="3071408"/>
    <lineage>
        <taxon>Bacteria</taxon>
        <taxon>Pseudomonadati</taxon>
        <taxon>Pseudomonadota</taxon>
        <taxon>Alphaproteobacteria</taxon>
        <taxon>Sphingomonadales</taxon>
        <taxon>Sphingomonadaceae</taxon>
        <taxon>Alterisphingorhabdus (ex Yan et al. 2024)</taxon>
    </lineage>
</organism>
<name>A0AA97F6I6_9SPHN</name>
<dbReference type="Proteomes" id="UP001302429">
    <property type="component" value="Chromosome"/>
</dbReference>
<gene>
    <name evidence="1" type="ORF">RB602_00950</name>
</gene>
<accession>A0AA97F6I6</accession>
<dbReference type="EMBL" id="CP136594">
    <property type="protein sequence ID" value="WOE75314.1"/>
    <property type="molecule type" value="Genomic_DNA"/>
</dbReference>